<sequence length="94" mass="10502">IISTESPFLDESSLELDYLNPFRQAEESVEFRASDSSTGWQEYLGLADTTVTDVVKKEVTSVVYDPQVVVTFSIIGCQPKYLPLDLEYCKTASP</sequence>
<proteinExistence type="predicted"/>
<gene>
    <name evidence="1" type="ORF">L9F63_011590</name>
</gene>
<evidence type="ECO:0000313" key="2">
    <source>
        <dbReference type="Proteomes" id="UP001233999"/>
    </source>
</evidence>
<evidence type="ECO:0000313" key="1">
    <source>
        <dbReference type="EMBL" id="KAJ9597532.1"/>
    </source>
</evidence>
<reference evidence="1" key="2">
    <citation type="submission" date="2023-05" db="EMBL/GenBank/DDBJ databases">
        <authorList>
            <person name="Fouks B."/>
        </authorList>
    </citation>
    <scope>NUCLEOTIDE SEQUENCE</scope>
    <source>
        <strain evidence="1">Stay&amp;Tobe</strain>
        <tissue evidence="1">Testes</tissue>
    </source>
</reference>
<feature type="non-terminal residue" evidence="1">
    <location>
        <position position="1"/>
    </location>
</feature>
<accession>A0AAD8AEI1</accession>
<dbReference type="AlphaFoldDB" id="A0AAD8AEI1"/>
<comment type="caution">
    <text evidence="1">The sequence shown here is derived from an EMBL/GenBank/DDBJ whole genome shotgun (WGS) entry which is preliminary data.</text>
</comment>
<keyword evidence="2" id="KW-1185">Reference proteome</keyword>
<dbReference type="EMBL" id="JASPKZ010001601">
    <property type="protein sequence ID" value="KAJ9597532.1"/>
    <property type="molecule type" value="Genomic_DNA"/>
</dbReference>
<name>A0AAD8AEI1_DIPPU</name>
<organism evidence="1 2">
    <name type="scientific">Diploptera punctata</name>
    <name type="common">Pacific beetle cockroach</name>
    <dbReference type="NCBI Taxonomy" id="6984"/>
    <lineage>
        <taxon>Eukaryota</taxon>
        <taxon>Metazoa</taxon>
        <taxon>Ecdysozoa</taxon>
        <taxon>Arthropoda</taxon>
        <taxon>Hexapoda</taxon>
        <taxon>Insecta</taxon>
        <taxon>Pterygota</taxon>
        <taxon>Neoptera</taxon>
        <taxon>Polyneoptera</taxon>
        <taxon>Dictyoptera</taxon>
        <taxon>Blattodea</taxon>
        <taxon>Blaberoidea</taxon>
        <taxon>Blaberidae</taxon>
        <taxon>Diplopterinae</taxon>
        <taxon>Diploptera</taxon>
    </lineage>
</organism>
<reference evidence="1" key="1">
    <citation type="journal article" date="2023" name="IScience">
        <title>Live-bearing cockroach genome reveals convergent evolutionary mechanisms linked to viviparity in insects and beyond.</title>
        <authorList>
            <person name="Fouks B."/>
            <person name="Harrison M.C."/>
            <person name="Mikhailova A.A."/>
            <person name="Marchal E."/>
            <person name="English S."/>
            <person name="Carruthers M."/>
            <person name="Jennings E.C."/>
            <person name="Chiamaka E.L."/>
            <person name="Frigard R.A."/>
            <person name="Pippel M."/>
            <person name="Attardo G.M."/>
            <person name="Benoit J.B."/>
            <person name="Bornberg-Bauer E."/>
            <person name="Tobe S.S."/>
        </authorList>
    </citation>
    <scope>NUCLEOTIDE SEQUENCE</scope>
    <source>
        <strain evidence="1">Stay&amp;Tobe</strain>
    </source>
</reference>
<protein>
    <submittedName>
        <fullName evidence="1">Uncharacterized protein</fullName>
    </submittedName>
</protein>
<dbReference type="Proteomes" id="UP001233999">
    <property type="component" value="Unassembled WGS sequence"/>
</dbReference>